<comment type="caution">
    <text evidence="3">The sequence shown here is derived from an EMBL/GenBank/DDBJ whole genome shotgun (WGS) entry which is preliminary data.</text>
</comment>
<accession>A0A1E5IVT5</accession>
<evidence type="ECO:0000313" key="3">
    <source>
        <dbReference type="EMBL" id="OEG74681.1"/>
    </source>
</evidence>
<dbReference type="Proteomes" id="UP000773469">
    <property type="component" value="Unassembled WGS sequence"/>
</dbReference>
<dbReference type="Pfam" id="PF13275">
    <property type="entry name" value="S4_2"/>
    <property type="match status" value="1"/>
</dbReference>
<dbReference type="InterPro" id="IPR036986">
    <property type="entry name" value="S4_RNA-bd_sf"/>
</dbReference>
<dbReference type="EMBL" id="BPEU01000003">
    <property type="protein sequence ID" value="GIU36296.1"/>
    <property type="molecule type" value="Genomic_DNA"/>
</dbReference>
<evidence type="ECO:0000313" key="4">
    <source>
        <dbReference type="Proteomes" id="UP000095230"/>
    </source>
</evidence>
<dbReference type="OrthoDB" id="9802835at2"/>
<organism evidence="3 4">
    <name type="scientific">Shewanella colwelliana</name>
    <name type="common">Alteromonas colwelliana</name>
    <dbReference type="NCBI Taxonomy" id="23"/>
    <lineage>
        <taxon>Bacteria</taxon>
        <taxon>Pseudomonadati</taxon>
        <taxon>Pseudomonadota</taxon>
        <taxon>Gammaproteobacteria</taxon>
        <taxon>Alteromonadales</taxon>
        <taxon>Shewanellaceae</taxon>
        <taxon>Shewanella</taxon>
    </lineage>
</organism>
<reference evidence="3 4" key="1">
    <citation type="submission" date="2016-07" db="EMBL/GenBank/DDBJ databases">
        <title>Whole-genome of two Shewanella species isolated from a digestive organ of sea cucumber Apostichopus japonicus Selenka 1867.</title>
        <authorList>
            <person name="Hong H.-H."/>
            <person name="Choi H."/>
            <person name="Cheon S."/>
            <person name="Oh J.-S."/>
            <person name="Lee H.-G."/>
            <person name="Park C."/>
        </authorList>
    </citation>
    <scope>NUCLEOTIDE SEQUENCE [LARGE SCALE GENOMIC DNA]</scope>
    <source>
        <strain evidence="3 4">CSB03KR</strain>
    </source>
</reference>
<reference evidence="2 5" key="2">
    <citation type="submission" date="2021-05" db="EMBL/GenBank/DDBJ databases">
        <title>Molecular characterization for Shewanella algae harboring chromosomal blaOXA-55-like strains isolated from clinical and environment sample.</title>
        <authorList>
            <person name="Ohama Y."/>
            <person name="Aoki K."/>
            <person name="Harada S."/>
            <person name="Moriya K."/>
            <person name="Ishii Y."/>
            <person name="Tateda K."/>
        </authorList>
    </citation>
    <scope>NUCLEOTIDE SEQUENCE [LARGE SCALE GENOMIC DNA]</scope>
    <source>
        <strain evidence="2 5">MBTL60-118</strain>
    </source>
</reference>
<dbReference type="SUPFAM" id="SSF55174">
    <property type="entry name" value="Alpha-L RNA-binding motif"/>
    <property type="match status" value="1"/>
</dbReference>
<dbReference type="AlphaFoldDB" id="A0A1E5IVT5"/>
<dbReference type="Proteomes" id="UP000095230">
    <property type="component" value="Unassembled WGS sequence"/>
</dbReference>
<keyword evidence="5" id="KW-1185">Reference proteome</keyword>
<evidence type="ECO:0000256" key="1">
    <source>
        <dbReference type="PROSITE-ProRule" id="PRU00182"/>
    </source>
</evidence>
<gene>
    <name evidence="3" type="ORF">BEL05_07765</name>
    <name evidence="2" type="ORF">TUM3794_05240</name>
</gene>
<evidence type="ECO:0000313" key="2">
    <source>
        <dbReference type="EMBL" id="GIU36296.1"/>
    </source>
</evidence>
<protein>
    <submittedName>
        <fullName evidence="3">RNA-binding protein</fullName>
    </submittedName>
    <submittedName>
        <fullName evidence="2">S4 RNA-binding domain protein</fullName>
    </submittedName>
</protein>
<dbReference type="RefSeq" id="WP_028765546.1">
    <property type="nucleotide sequence ID" value="NZ_BPEU01000003.1"/>
</dbReference>
<keyword evidence="1" id="KW-0694">RNA-binding</keyword>
<sequence length="77" mass="8206">MTTASQTLALLPGEEFIELYKVLKVQSMTGGGGEAKFVISEGMVTVDGEVETRKRKKVIAGQVVSFNDESVTIVAAD</sequence>
<dbReference type="GO" id="GO:0003723">
    <property type="term" value="F:RNA binding"/>
    <property type="evidence" value="ECO:0007669"/>
    <property type="project" value="UniProtKB-KW"/>
</dbReference>
<dbReference type="PROSITE" id="PS50889">
    <property type="entry name" value="S4"/>
    <property type="match status" value="1"/>
</dbReference>
<proteinExistence type="predicted"/>
<name>A0A1E5IVT5_SHECO</name>
<dbReference type="Gene3D" id="3.10.290.10">
    <property type="entry name" value="RNA-binding S4 domain"/>
    <property type="match status" value="1"/>
</dbReference>
<dbReference type="STRING" id="23.BEL05_07765"/>
<dbReference type="EMBL" id="MCBT01000016">
    <property type="protein sequence ID" value="OEG74681.1"/>
    <property type="molecule type" value="Genomic_DNA"/>
</dbReference>
<evidence type="ECO:0000313" key="5">
    <source>
        <dbReference type="Proteomes" id="UP000773469"/>
    </source>
</evidence>